<gene>
    <name evidence="1" type="ORF">AAND1436_LOCUS48859</name>
</gene>
<sequence length="189" mass="20065">MMPMLPDTLGSRAFMKVAERLTVPTGPHKGAPVLSVIGAARQDSGSLEAFRSLMDEFGFKGALMASEIEVPGDLMTAAASGYRLFGAGGFMGDSEKAWDAGKKNISMAVKVLRVYVNGERSPYSPVKTGEISDEGKIKEGKFEADGTLSDSELKAVRERAQVLASAEPKMDAPAMQDLFDRALASILSG</sequence>
<reference evidence="1" key="1">
    <citation type="submission" date="2021-01" db="EMBL/GenBank/DDBJ databases">
        <authorList>
            <person name="Corre E."/>
            <person name="Pelletier E."/>
            <person name="Niang G."/>
            <person name="Scheremetjew M."/>
            <person name="Finn R."/>
            <person name="Kale V."/>
            <person name="Holt S."/>
            <person name="Cochrane G."/>
            <person name="Meng A."/>
            <person name="Brown T."/>
            <person name="Cohen L."/>
        </authorList>
    </citation>
    <scope>NUCLEOTIDE SEQUENCE</scope>
    <source>
        <strain evidence="1">CCMP2222</strain>
    </source>
</reference>
<dbReference type="EMBL" id="HBGQ01102149">
    <property type="protein sequence ID" value="CAD9543488.1"/>
    <property type="molecule type" value="Transcribed_RNA"/>
</dbReference>
<accession>A0A7S2JBV6</accession>
<organism evidence="1">
    <name type="scientific">Alexandrium andersonii</name>
    <dbReference type="NCBI Taxonomy" id="327968"/>
    <lineage>
        <taxon>Eukaryota</taxon>
        <taxon>Sar</taxon>
        <taxon>Alveolata</taxon>
        <taxon>Dinophyceae</taxon>
        <taxon>Gonyaulacales</taxon>
        <taxon>Pyrocystaceae</taxon>
        <taxon>Alexandrium</taxon>
    </lineage>
</organism>
<proteinExistence type="predicted"/>
<evidence type="ECO:0000313" key="1">
    <source>
        <dbReference type="EMBL" id="CAD9543488.1"/>
    </source>
</evidence>
<dbReference type="AlphaFoldDB" id="A0A7S2JBV6"/>
<name>A0A7S2JBV6_9DINO</name>
<protein>
    <submittedName>
        <fullName evidence="1">Uncharacterized protein</fullName>
    </submittedName>
</protein>